<keyword evidence="2" id="KW-0378">Hydrolase</keyword>
<dbReference type="Proteomes" id="UP000324133">
    <property type="component" value="Unassembled WGS sequence"/>
</dbReference>
<dbReference type="AlphaFoldDB" id="A0A5B6TH64"/>
<dbReference type="InterPro" id="IPR001279">
    <property type="entry name" value="Metallo-B-lactamas"/>
</dbReference>
<sequence>MTHSFLLNPDLRVIRENWKGNPLQDGRFIGEFKQGNQSMLLALRWKLTKNPQREEKKTDTWLPTVRDPKAFLNGKQDGMVWLGHATFFIRLGGVTFLTDPLFYGVSMLKRKVPFPVQPHELPHIDYVLLSHGHFDHCDKASLKTLSKTHSFTVLTSLKMKGLIQNWMPSNPVQEAGWYQQYQVKENGPKVFYLPAYHWHKRGMTDNNTILWGSFMLQTATHTLYFGADSGYDQHYREIQKLFPNIDTCILGVGAYNPAFIMQPSHTNPAEAVQAFKDLKGGTLVPMHFGTFDLSDEPLGEPVRWLKRLEAAGEIPGQLRILDIGEALPLG</sequence>
<dbReference type="InterPro" id="IPR036866">
    <property type="entry name" value="RibonucZ/Hydroxyglut_hydro"/>
</dbReference>
<feature type="domain" description="Metallo-beta-lactamase" evidence="1">
    <location>
        <begin position="96"/>
        <end position="288"/>
    </location>
</feature>
<dbReference type="PANTHER" id="PTHR15032:SF4">
    <property type="entry name" value="N-ACYL-PHOSPHATIDYLETHANOLAMINE-HYDROLYZING PHOSPHOLIPASE D"/>
    <property type="match status" value="1"/>
</dbReference>
<proteinExistence type="predicted"/>
<name>A0A5B6TH64_9BACT</name>
<accession>A0A5B6TH64</accession>
<dbReference type="EMBL" id="VKKY01000002">
    <property type="protein sequence ID" value="KAA3438530.1"/>
    <property type="molecule type" value="Genomic_DNA"/>
</dbReference>
<keyword evidence="3" id="KW-1185">Reference proteome</keyword>
<gene>
    <name evidence="2" type="ORF">FOA19_14965</name>
</gene>
<dbReference type="SUPFAM" id="SSF56281">
    <property type="entry name" value="Metallo-hydrolase/oxidoreductase"/>
    <property type="match status" value="1"/>
</dbReference>
<dbReference type="Pfam" id="PF12706">
    <property type="entry name" value="Lactamase_B_2"/>
    <property type="match status" value="1"/>
</dbReference>
<evidence type="ECO:0000313" key="2">
    <source>
        <dbReference type="EMBL" id="KAA3438530.1"/>
    </source>
</evidence>
<organism evidence="2 3">
    <name type="scientific">Rufibacter hautae</name>
    <dbReference type="NCBI Taxonomy" id="2595005"/>
    <lineage>
        <taxon>Bacteria</taxon>
        <taxon>Pseudomonadati</taxon>
        <taxon>Bacteroidota</taxon>
        <taxon>Cytophagia</taxon>
        <taxon>Cytophagales</taxon>
        <taxon>Hymenobacteraceae</taxon>
        <taxon>Rufibacter</taxon>
    </lineage>
</organism>
<reference evidence="2 3" key="1">
    <citation type="submission" date="2019-07" db="EMBL/GenBank/DDBJ databases">
        <title>Rufibacter sp. nov., isolated from lake sediment.</title>
        <authorList>
            <person name="Qu J.-H."/>
        </authorList>
    </citation>
    <scope>NUCLEOTIDE SEQUENCE [LARGE SCALE GENOMIC DNA]</scope>
    <source>
        <strain evidence="2 3">NBS58-1</strain>
    </source>
</reference>
<dbReference type="GO" id="GO:0008270">
    <property type="term" value="F:zinc ion binding"/>
    <property type="evidence" value="ECO:0007669"/>
    <property type="project" value="InterPro"/>
</dbReference>
<evidence type="ECO:0000259" key="1">
    <source>
        <dbReference type="Pfam" id="PF12706"/>
    </source>
</evidence>
<comment type="caution">
    <text evidence="2">The sequence shown here is derived from an EMBL/GenBank/DDBJ whole genome shotgun (WGS) entry which is preliminary data.</text>
</comment>
<protein>
    <submittedName>
        <fullName evidence="2">Zn-dependent hydrolase</fullName>
    </submittedName>
</protein>
<dbReference type="InterPro" id="IPR024884">
    <property type="entry name" value="NAPE-PLD"/>
</dbReference>
<dbReference type="OrthoDB" id="9805728at2"/>
<dbReference type="PIRSF" id="PIRSF038896">
    <property type="entry name" value="NAPE-PLD"/>
    <property type="match status" value="1"/>
</dbReference>
<dbReference type="Gene3D" id="3.60.15.10">
    <property type="entry name" value="Ribonuclease Z/Hydroxyacylglutathione hydrolase-like"/>
    <property type="match status" value="1"/>
</dbReference>
<dbReference type="GO" id="GO:0005737">
    <property type="term" value="C:cytoplasm"/>
    <property type="evidence" value="ECO:0007669"/>
    <property type="project" value="TreeGrafter"/>
</dbReference>
<evidence type="ECO:0000313" key="3">
    <source>
        <dbReference type="Proteomes" id="UP000324133"/>
    </source>
</evidence>
<dbReference type="PANTHER" id="PTHR15032">
    <property type="entry name" value="N-ACYL-PHOSPHATIDYLETHANOLAMINE-HYDROLYZING PHOSPHOLIPASE D"/>
    <property type="match status" value="1"/>
</dbReference>
<dbReference type="RefSeq" id="WP_149091588.1">
    <property type="nucleotide sequence ID" value="NZ_VKKY01000002.1"/>
</dbReference>
<dbReference type="GO" id="GO:0070290">
    <property type="term" value="F:N-acylphosphatidylethanolamine-specific phospholipase D activity"/>
    <property type="evidence" value="ECO:0007669"/>
    <property type="project" value="InterPro"/>
</dbReference>